<keyword evidence="2" id="KW-1185">Reference proteome</keyword>
<comment type="caution">
    <text evidence="1">The sequence shown here is derived from an EMBL/GenBank/DDBJ whole genome shotgun (WGS) entry which is preliminary data.</text>
</comment>
<accession>A0AAW1JUE5</accession>
<protein>
    <recommendedName>
        <fullName evidence="3">Transposase</fullName>
    </recommendedName>
</protein>
<sequence>MAAGTRSNSDKRDECDYVVAFLKSDEFSDIIKKIVSKETKLLQKQIADLETDIQILRQSNIELVKVLTDKSYIQSKSSTVNNDETTVFPITSVSYADKTNSGKTSSGQTLQKRITQKIISGEEILVHKNKKNVAENINIETSSLERNIGLNIETSSLERNIGLSQNEDWVNVKRKKSYRNNKRSITGSCDSIELKAVPKKSFLFVSRIRPNTDKSALKAHLVQYFPEAEVEDLTSSYPEVYKSFKVIVNQTSFEDALDSSKWPSGAYVTKFLLGKSVAAKVPVN</sequence>
<dbReference type="EMBL" id="JASPKY010000339">
    <property type="protein sequence ID" value="KAK9707962.1"/>
    <property type="molecule type" value="Genomic_DNA"/>
</dbReference>
<gene>
    <name evidence="1" type="ORF">QE152_g27518</name>
</gene>
<evidence type="ECO:0000313" key="1">
    <source>
        <dbReference type="EMBL" id="KAK9707962.1"/>
    </source>
</evidence>
<dbReference type="AlphaFoldDB" id="A0AAW1JUE5"/>
<reference evidence="1 2" key="1">
    <citation type="journal article" date="2024" name="BMC Genomics">
        <title>De novo assembly and annotation of Popillia japonica's genome with initial clues to its potential as an invasive pest.</title>
        <authorList>
            <person name="Cucini C."/>
            <person name="Boschi S."/>
            <person name="Funari R."/>
            <person name="Cardaioli E."/>
            <person name="Iannotti N."/>
            <person name="Marturano G."/>
            <person name="Paoli F."/>
            <person name="Bruttini M."/>
            <person name="Carapelli A."/>
            <person name="Frati F."/>
            <person name="Nardi F."/>
        </authorList>
    </citation>
    <scope>NUCLEOTIDE SEQUENCE [LARGE SCALE GENOMIC DNA]</scope>
    <source>
        <strain evidence="1">DMR45628</strain>
    </source>
</reference>
<evidence type="ECO:0008006" key="3">
    <source>
        <dbReference type="Google" id="ProtNLM"/>
    </source>
</evidence>
<organism evidence="1 2">
    <name type="scientific">Popillia japonica</name>
    <name type="common">Japanese beetle</name>
    <dbReference type="NCBI Taxonomy" id="7064"/>
    <lineage>
        <taxon>Eukaryota</taxon>
        <taxon>Metazoa</taxon>
        <taxon>Ecdysozoa</taxon>
        <taxon>Arthropoda</taxon>
        <taxon>Hexapoda</taxon>
        <taxon>Insecta</taxon>
        <taxon>Pterygota</taxon>
        <taxon>Neoptera</taxon>
        <taxon>Endopterygota</taxon>
        <taxon>Coleoptera</taxon>
        <taxon>Polyphaga</taxon>
        <taxon>Scarabaeiformia</taxon>
        <taxon>Scarabaeidae</taxon>
        <taxon>Rutelinae</taxon>
        <taxon>Popillia</taxon>
    </lineage>
</organism>
<evidence type="ECO:0000313" key="2">
    <source>
        <dbReference type="Proteomes" id="UP001458880"/>
    </source>
</evidence>
<dbReference type="Proteomes" id="UP001458880">
    <property type="component" value="Unassembled WGS sequence"/>
</dbReference>
<proteinExistence type="predicted"/>
<name>A0AAW1JUE5_POPJA</name>